<accession>A0A916TSI4</accession>
<dbReference type="AlphaFoldDB" id="A0A916TSI4"/>
<dbReference type="Pfam" id="PF19328">
    <property type="entry name" value="DAP_DH_C"/>
    <property type="match status" value="1"/>
</dbReference>
<reference evidence="2" key="2">
    <citation type="submission" date="2020-09" db="EMBL/GenBank/DDBJ databases">
        <authorList>
            <person name="Sun Q."/>
            <person name="Zhou Y."/>
        </authorList>
    </citation>
    <scope>NUCLEOTIDE SEQUENCE</scope>
    <source>
        <strain evidence="2">CGMCC 1.15095</strain>
    </source>
</reference>
<reference evidence="2" key="1">
    <citation type="journal article" date="2014" name="Int. J. Syst. Evol. Microbiol.">
        <title>Complete genome sequence of Corynebacterium casei LMG S-19264T (=DSM 44701T), isolated from a smear-ripened cheese.</title>
        <authorList>
            <consortium name="US DOE Joint Genome Institute (JGI-PGF)"/>
            <person name="Walter F."/>
            <person name="Albersmeier A."/>
            <person name="Kalinowski J."/>
            <person name="Ruckert C."/>
        </authorList>
    </citation>
    <scope>NUCLEOTIDE SEQUENCE</scope>
    <source>
        <strain evidence="2">CGMCC 1.15095</strain>
    </source>
</reference>
<evidence type="ECO:0000313" key="3">
    <source>
        <dbReference type="Proteomes" id="UP000608154"/>
    </source>
</evidence>
<dbReference type="SUPFAM" id="SSF51735">
    <property type="entry name" value="NAD(P)-binding Rossmann-fold domains"/>
    <property type="match status" value="1"/>
</dbReference>
<dbReference type="CDD" id="cd24146">
    <property type="entry name" value="nat-AmDH_N_like"/>
    <property type="match status" value="1"/>
</dbReference>
<gene>
    <name evidence="2" type="primary">dapB</name>
    <name evidence="2" type="ORF">GCM10011494_19520</name>
</gene>
<feature type="domain" description="2,4-diaminopentanoate dehydrogenase C-terminal" evidence="1">
    <location>
        <begin position="181"/>
        <end position="346"/>
    </location>
</feature>
<evidence type="ECO:0000259" key="1">
    <source>
        <dbReference type="Pfam" id="PF19328"/>
    </source>
</evidence>
<sequence length="353" mass="37847">MGTENRAAGGHRVVQWATGTVGKSALRAAILHPTLELVGVRVFSSSKDGLDAGEICGLPATGVIATRDPDRLLALRPDCVIYMPDRTDIEEVCQILASGANIVTTRADFFNPSAMEPALRERVEAACHAGGTSIHASGSSPGFVTEALLAPLLSLQRNLDLVEIDEFADCIDTCSEDMLLNVMGFGASPETFAATEFTERDTVFGHSLGVIATAIGLPFDAIEVTSEFAITVRPVKLHQATIAAGSIGGQRHTVTGLHKGRPALRFRSNWFVTTELDPAWDLREDGWRIRVEGDAPLDITIRFPIGNDPETRSKIMPNVTAHRPVNAIPMVCAAKPGIVTSVDLPQILPRLAR</sequence>
<dbReference type="InterPro" id="IPR045760">
    <property type="entry name" value="DAP_DH_C"/>
</dbReference>
<evidence type="ECO:0000313" key="2">
    <source>
        <dbReference type="EMBL" id="GGC01030.1"/>
    </source>
</evidence>
<dbReference type="RefSeq" id="WP_188770963.1">
    <property type="nucleotide sequence ID" value="NZ_BMHK01000011.1"/>
</dbReference>
<organism evidence="2 3">
    <name type="scientific">Novosphingobium endophyticum</name>
    <dbReference type="NCBI Taxonomy" id="1955250"/>
    <lineage>
        <taxon>Bacteria</taxon>
        <taxon>Pseudomonadati</taxon>
        <taxon>Pseudomonadota</taxon>
        <taxon>Alphaproteobacteria</taxon>
        <taxon>Sphingomonadales</taxon>
        <taxon>Sphingomonadaceae</taxon>
        <taxon>Novosphingobium</taxon>
    </lineage>
</organism>
<dbReference type="Proteomes" id="UP000608154">
    <property type="component" value="Unassembled WGS sequence"/>
</dbReference>
<proteinExistence type="predicted"/>
<dbReference type="InterPro" id="IPR036291">
    <property type="entry name" value="NAD(P)-bd_dom_sf"/>
</dbReference>
<dbReference type="Gene3D" id="3.40.50.720">
    <property type="entry name" value="NAD(P)-binding Rossmann-like Domain"/>
    <property type="match status" value="1"/>
</dbReference>
<name>A0A916TSI4_9SPHN</name>
<comment type="caution">
    <text evidence="2">The sequence shown here is derived from an EMBL/GenBank/DDBJ whole genome shotgun (WGS) entry which is preliminary data.</text>
</comment>
<protein>
    <submittedName>
        <fullName evidence="2">Dihydrodipicolinate reductase</fullName>
    </submittedName>
</protein>
<dbReference type="EMBL" id="BMHK01000011">
    <property type="protein sequence ID" value="GGC01030.1"/>
    <property type="molecule type" value="Genomic_DNA"/>
</dbReference>
<keyword evidence="3" id="KW-1185">Reference proteome</keyword>